<gene>
    <name evidence="3" type="ORF">BST47_17820</name>
</gene>
<evidence type="ECO:0000313" key="3">
    <source>
        <dbReference type="EMBL" id="ORB63891.1"/>
    </source>
</evidence>
<dbReference type="PANTHER" id="PTHR46268">
    <property type="entry name" value="STRESS RESPONSE PROTEIN NHAX"/>
    <property type="match status" value="1"/>
</dbReference>
<dbReference type="OrthoDB" id="4614783at2"/>
<dbReference type="EMBL" id="MVIM01000009">
    <property type="protein sequence ID" value="ORB63891.1"/>
    <property type="molecule type" value="Genomic_DNA"/>
</dbReference>
<name>A0A1X0JM29_9MYCO</name>
<dbReference type="STRING" id="75922.BST47_17820"/>
<feature type="domain" description="UspA" evidence="2">
    <location>
        <begin position="8"/>
        <end position="138"/>
    </location>
</feature>
<organism evidence="3 4">
    <name type="scientific">Mycolicibacterium tusciae</name>
    <dbReference type="NCBI Taxonomy" id="75922"/>
    <lineage>
        <taxon>Bacteria</taxon>
        <taxon>Bacillati</taxon>
        <taxon>Actinomycetota</taxon>
        <taxon>Actinomycetes</taxon>
        <taxon>Mycobacteriales</taxon>
        <taxon>Mycobacteriaceae</taxon>
        <taxon>Mycolicibacterium</taxon>
    </lineage>
</organism>
<dbReference type="Pfam" id="PF00582">
    <property type="entry name" value="Usp"/>
    <property type="match status" value="1"/>
</dbReference>
<reference evidence="3 4" key="1">
    <citation type="submission" date="2017-02" db="EMBL/GenBank/DDBJ databases">
        <title>The new phylogeny of genus Mycobacterium.</title>
        <authorList>
            <person name="Tortoli E."/>
            <person name="Trovato A."/>
            <person name="Cirillo D.M."/>
        </authorList>
    </citation>
    <scope>NUCLEOTIDE SEQUENCE [LARGE SCALE GENOMIC DNA]</scope>
    <source>
        <strain evidence="3 4">DSM 44338</strain>
    </source>
</reference>
<dbReference type="RefSeq" id="WP_083126882.1">
    <property type="nucleotide sequence ID" value="NZ_MVIM01000009.1"/>
</dbReference>
<dbReference type="InterPro" id="IPR006015">
    <property type="entry name" value="Universal_stress_UspA"/>
</dbReference>
<dbReference type="AlphaFoldDB" id="A0A1X0JM29"/>
<dbReference type="PANTHER" id="PTHR46268:SF6">
    <property type="entry name" value="UNIVERSAL STRESS PROTEIN UP12"/>
    <property type="match status" value="1"/>
</dbReference>
<dbReference type="Proteomes" id="UP000192411">
    <property type="component" value="Unassembled WGS sequence"/>
</dbReference>
<accession>A0A1X0JM29</accession>
<evidence type="ECO:0000256" key="1">
    <source>
        <dbReference type="ARBA" id="ARBA00008791"/>
    </source>
</evidence>
<dbReference type="SUPFAM" id="SSF52402">
    <property type="entry name" value="Adenine nucleotide alpha hydrolases-like"/>
    <property type="match status" value="1"/>
</dbReference>
<dbReference type="Gene3D" id="3.40.50.12370">
    <property type="match status" value="1"/>
</dbReference>
<comment type="similarity">
    <text evidence="1">Belongs to the universal stress protein A family.</text>
</comment>
<keyword evidence="4" id="KW-1185">Reference proteome</keyword>
<dbReference type="InterPro" id="IPR006016">
    <property type="entry name" value="UspA"/>
</dbReference>
<evidence type="ECO:0000313" key="4">
    <source>
        <dbReference type="Proteomes" id="UP000192411"/>
    </source>
</evidence>
<dbReference type="PRINTS" id="PR01438">
    <property type="entry name" value="UNVRSLSTRESS"/>
</dbReference>
<sequence length="266" mass="28753">MTESDSPKPVVAAIDGSGTAINAALWAVDEAIDRSVPLRLVCVMKAKHPSADDYYADKHHAEASIRAAQDAVEATGRPVKIETAILSGLTTFNLIEESQSADMVCVGSVGIGRSARAILGSIAAELAEKAHCPVAIIRPQDEIPRDEVDIRWIVVAVTDEIDNESVIESAMNEARLRQTPVLMLGGRDGLDGLDDIVKQWKGRYPDVHVYPVSDGADVARFIKKHDEWVQLAVIGGSRADEVTQILGPRGHPLLHRRAASVLIVRH</sequence>
<proteinExistence type="inferred from homology"/>
<protein>
    <submittedName>
        <fullName evidence="3">Universal stress protein</fullName>
    </submittedName>
</protein>
<evidence type="ECO:0000259" key="2">
    <source>
        <dbReference type="Pfam" id="PF00582"/>
    </source>
</evidence>
<comment type="caution">
    <text evidence="3">The sequence shown here is derived from an EMBL/GenBank/DDBJ whole genome shotgun (WGS) entry which is preliminary data.</text>
</comment>